<reference evidence="1 2" key="1">
    <citation type="submission" date="2018-07" db="EMBL/GenBank/DDBJ databases">
        <title>Whole genome Sequencing of Pseudoxanthomonas gei KCTC 32298 (T).</title>
        <authorList>
            <person name="Kumar S."/>
            <person name="Bansal K."/>
            <person name="Kaur A."/>
            <person name="Patil P."/>
            <person name="Sharma S."/>
            <person name="Patil P.B."/>
        </authorList>
    </citation>
    <scope>NUCLEOTIDE SEQUENCE [LARGE SCALE GENOMIC DNA]</scope>
    <source>
        <strain evidence="1 2">KCTC 32298</strain>
    </source>
</reference>
<sequence length="101" mass="11133">MRYRLDLVLKPAEGALTRVIGMAERRGFTPHSINGRNADGNGGWRVELVVDGQRPAETLRLQMLKVYDCVSVEITPVEIAPVEITPVEVVPMESAMAEEVS</sequence>
<dbReference type="SUPFAM" id="SSF55021">
    <property type="entry name" value="ACT-like"/>
    <property type="match status" value="1"/>
</dbReference>
<dbReference type="RefSeq" id="WP_162348490.1">
    <property type="nucleotide sequence ID" value="NZ_QOVG01000002.1"/>
</dbReference>
<keyword evidence="2" id="KW-1185">Reference proteome</keyword>
<comment type="caution">
    <text evidence="1">The sequence shown here is derived from an EMBL/GenBank/DDBJ whole genome shotgun (WGS) entry which is preliminary data.</text>
</comment>
<dbReference type="Gene3D" id="3.30.70.260">
    <property type="match status" value="1"/>
</dbReference>
<evidence type="ECO:0000313" key="1">
    <source>
        <dbReference type="EMBL" id="NDK37922.1"/>
    </source>
</evidence>
<dbReference type="InterPro" id="IPR045865">
    <property type="entry name" value="ACT-like_dom_sf"/>
</dbReference>
<protein>
    <submittedName>
        <fullName evidence="1">Acetolactate synthase</fullName>
    </submittedName>
</protein>
<evidence type="ECO:0000313" key="2">
    <source>
        <dbReference type="Proteomes" id="UP001429354"/>
    </source>
</evidence>
<accession>A0ABX0A8S0</accession>
<dbReference type="EMBL" id="QOVG01000002">
    <property type="protein sequence ID" value="NDK37922.1"/>
    <property type="molecule type" value="Genomic_DNA"/>
</dbReference>
<dbReference type="Pfam" id="PF13710">
    <property type="entry name" value="ACT_5"/>
    <property type="match status" value="1"/>
</dbReference>
<dbReference type="Proteomes" id="UP001429354">
    <property type="component" value="Unassembled WGS sequence"/>
</dbReference>
<gene>
    <name evidence="1" type="ORF">DT603_03595</name>
</gene>
<proteinExistence type="predicted"/>
<organism evidence="1 2">
    <name type="scientific">Pseudoxanthomonas gei</name>
    <dbReference type="NCBI Taxonomy" id="1383030"/>
    <lineage>
        <taxon>Bacteria</taxon>
        <taxon>Pseudomonadati</taxon>
        <taxon>Pseudomonadota</taxon>
        <taxon>Gammaproteobacteria</taxon>
        <taxon>Lysobacterales</taxon>
        <taxon>Lysobacteraceae</taxon>
        <taxon>Pseudoxanthomonas</taxon>
    </lineage>
</organism>
<name>A0ABX0A8S0_9GAMM</name>